<dbReference type="AlphaFoldDB" id="A0A1E3NPL3"/>
<proteinExistence type="inferred from homology"/>
<dbReference type="InterPro" id="IPR013886">
    <property type="entry name" value="PI31_Prot_C"/>
</dbReference>
<dbReference type="EMBL" id="KV454002">
    <property type="protein sequence ID" value="ODQ47972.1"/>
    <property type="molecule type" value="Genomic_DNA"/>
</dbReference>
<dbReference type="GeneID" id="30177676"/>
<evidence type="ECO:0000256" key="1">
    <source>
        <dbReference type="ARBA" id="ARBA00006405"/>
    </source>
</evidence>
<evidence type="ECO:0000256" key="2">
    <source>
        <dbReference type="SAM" id="MobiDB-lite"/>
    </source>
</evidence>
<dbReference type="Proteomes" id="UP000094455">
    <property type="component" value="Unassembled WGS sequence"/>
</dbReference>
<feature type="compositionally biased region" description="Low complexity" evidence="2">
    <location>
        <begin position="84"/>
        <end position="103"/>
    </location>
</feature>
<protein>
    <recommendedName>
        <fullName evidence="3">PI31 proteasome regulator C-terminal domain-containing protein</fullName>
    </recommendedName>
</protein>
<dbReference type="RefSeq" id="XP_019019085.1">
    <property type="nucleotide sequence ID" value="XM_019160989.1"/>
</dbReference>
<evidence type="ECO:0000259" key="3">
    <source>
        <dbReference type="Pfam" id="PF08577"/>
    </source>
</evidence>
<keyword evidence="5" id="KW-1185">Reference proteome</keyword>
<sequence>MDSAAADVPDGVVVHVGSGGVSFPLTVSNSVREIVSKKWILPSLRRSIEVAERGLAEEGADGGVELRKALDDSKSEFYSGGGSSSQMGGIAGVVPGSSGGVASQRAPAESPAGSPAHFPEEQGSGAGEQMPGFEDDFQLQPGNRNDLRGPFGAWPDPAGPAAAASSSSFGDFDLYPNGERTGQWGDPLGGAAGTAGGPGGLGRLGGLGGMHPQFDDPLFRGGLGGSRGSSRDGPRRGRGGFGPNIRYDDPTGGSHGF</sequence>
<comment type="similarity">
    <text evidence="1">Belongs to the proteasome inhibitor PI31 family.</text>
</comment>
<dbReference type="Pfam" id="PF08577">
    <property type="entry name" value="PI31_Prot_C"/>
    <property type="match status" value="1"/>
</dbReference>
<feature type="compositionally biased region" description="Gly residues" evidence="2">
    <location>
        <begin position="187"/>
        <end position="209"/>
    </location>
</feature>
<evidence type="ECO:0000313" key="4">
    <source>
        <dbReference type="EMBL" id="ODQ47972.1"/>
    </source>
</evidence>
<organism evidence="4 5">
    <name type="scientific">Pichia membranifaciens NRRL Y-2026</name>
    <dbReference type="NCBI Taxonomy" id="763406"/>
    <lineage>
        <taxon>Eukaryota</taxon>
        <taxon>Fungi</taxon>
        <taxon>Dikarya</taxon>
        <taxon>Ascomycota</taxon>
        <taxon>Saccharomycotina</taxon>
        <taxon>Pichiomycetes</taxon>
        <taxon>Pichiales</taxon>
        <taxon>Pichiaceae</taxon>
        <taxon>Pichia</taxon>
    </lineage>
</organism>
<feature type="region of interest" description="Disordered" evidence="2">
    <location>
        <begin position="75"/>
        <end position="257"/>
    </location>
</feature>
<feature type="domain" description="PI31 proteasome regulator C-terminal" evidence="3">
    <location>
        <begin position="170"/>
        <end position="252"/>
    </location>
</feature>
<accession>A0A1E3NPL3</accession>
<evidence type="ECO:0000313" key="5">
    <source>
        <dbReference type="Proteomes" id="UP000094455"/>
    </source>
</evidence>
<dbReference type="STRING" id="763406.A0A1E3NPL3"/>
<gene>
    <name evidence="4" type="ORF">PICMEDRAFT_15836</name>
</gene>
<feature type="compositionally biased region" description="Low complexity" evidence="2">
    <location>
        <begin position="149"/>
        <end position="173"/>
    </location>
</feature>
<reference evidence="4 5" key="1">
    <citation type="journal article" date="2016" name="Proc. Natl. Acad. Sci. U.S.A.">
        <title>Comparative genomics of biotechnologically important yeasts.</title>
        <authorList>
            <person name="Riley R."/>
            <person name="Haridas S."/>
            <person name="Wolfe K.H."/>
            <person name="Lopes M.R."/>
            <person name="Hittinger C.T."/>
            <person name="Goeker M."/>
            <person name="Salamov A.A."/>
            <person name="Wisecaver J.H."/>
            <person name="Long T.M."/>
            <person name="Calvey C.H."/>
            <person name="Aerts A.L."/>
            <person name="Barry K.W."/>
            <person name="Choi C."/>
            <person name="Clum A."/>
            <person name="Coughlan A.Y."/>
            <person name="Deshpande S."/>
            <person name="Douglass A.P."/>
            <person name="Hanson S.J."/>
            <person name="Klenk H.-P."/>
            <person name="LaButti K.M."/>
            <person name="Lapidus A."/>
            <person name="Lindquist E.A."/>
            <person name="Lipzen A.M."/>
            <person name="Meier-Kolthoff J.P."/>
            <person name="Ohm R.A."/>
            <person name="Otillar R.P."/>
            <person name="Pangilinan J.L."/>
            <person name="Peng Y."/>
            <person name="Rokas A."/>
            <person name="Rosa C.A."/>
            <person name="Scheuner C."/>
            <person name="Sibirny A.A."/>
            <person name="Slot J.C."/>
            <person name="Stielow J.B."/>
            <person name="Sun H."/>
            <person name="Kurtzman C.P."/>
            <person name="Blackwell M."/>
            <person name="Grigoriev I.V."/>
            <person name="Jeffries T.W."/>
        </authorList>
    </citation>
    <scope>NUCLEOTIDE SEQUENCE [LARGE SCALE GENOMIC DNA]</scope>
    <source>
        <strain evidence="4 5">NRRL Y-2026</strain>
    </source>
</reference>
<name>A0A1E3NPL3_9ASCO</name>